<feature type="binding site" evidence="5">
    <location>
        <position position="106"/>
    </location>
    <ligand>
        <name>substrate</name>
    </ligand>
</feature>
<dbReference type="InterPro" id="IPR018170">
    <property type="entry name" value="Aldo/ket_reductase_CS"/>
</dbReference>
<dbReference type="OrthoDB" id="9804790at2"/>
<dbReference type="InterPro" id="IPR036812">
    <property type="entry name" value="NAD(P)_OxRdtase_dom_sf"/>
</dbReference>
<evidence type="ECO:0000256" key="5">
    <source>
        <dbReference type="PIRSR" id="PIRSR000097-2"/>
    </source>
</evidence>
<evidence type="ECO:0000256" key="1">
    <source>
        <dbReference type="ARBA" id="ARBA00007905"/>
    </source>
</evidence>
<feature type="active site" description="Proton donor" evidence="4">
    <location>
        <position position="48"/>
    </location>
</feature>
<dbReference type="InterPro" id="IPR020471">
    <property type="entry name" value="AKR"/>
</dbReference>
<evidence type="ECO:0000259" key="7">
    <source>
        <dbReference type="Pfam" id="PF00248"/>
    </source>
</evidence>
<dbReference type="GO" id="GO:0051596">
    <property type="term" value="P:methylglyoxal catabolic process"/>
    <property type="evidence" value="ECO:0007669"/>
    <property type="project" value="TreeGrafter"/>
</dbReference>
<evidence type="ECO:0000256" key="4">
    <source>
        <dbReference type="PIRSR" id="PIRSR000097-1"/>
    </source>
</evidence>
<dbReference type="PANTHER" id="PTHR43827">
    <property type="entry name" value="2,5-DIKETO-D-GLUCONIC ACID REDUCTASE"/>
    <property type="match status" value="1"/>
</dbReference>
<feature type="site" description="Lowers pKa of active site Tyr" evidence="6">
    <location>
        <position position="73"/>
    </location>
</feature>
<dbReference type="Proteomes" id="UP000193228">
    <property type="component" value="Unassembled WGS sequence"/>
</dbReference>
<dbReference type="EMBL" id="FXAT01000005">
    <property type="protein sequence ID" value="SMG49998.1"/>
    <property type="molecule type" value="Genomic_DNA"/>
</dbReference>
<dbReference type="PRINTS" id="PR00069">
    <property type="entry name" value="ALDKETRDTASE"/>
</dbReference>
<dbReference type="PIRSF" id="PIRSF000097">
    <property type="entry name" value="AKR"/>
    <property type="match status" value="1"/>
</dbReference>
<proteinExistence type="inferred from homology"/>
<dbReference type="AlphaFoldDB" id="A0A1X7L828"/>
<dbReference type="PROSITE" id="PS00062">
    <property type="entry name" value="ALDOKETO_REDUCTASE_2"/>
    <property type="match status" value="1"/>
</dbReference>
<dbReference type="InterPro" id="IPR023210">
    <property type="entry name" value="NADP_OxRdtase_dom"/>
</dbReference>
<dbReference type="PANTHER" id="PTHR43827:SF3">
    <property type="entry name" value="NADP-DEPENDENT OXIDOREDUCTASE DOMAIN-CONTAINING PROTEIN"/>
    <property type="match status" value="1"/>
</dbReference>
<evidence type="ECO:0000256" key="2">
    <source>
        <dbReference type="ARBA" id="ARBA00022857"/>
    </source>
</evidence>
<feature type="domain" description="NADP-dependent oxidoreductase" evidence="7">
    <location>
        <begin position="16"/>
        <end position="257"/>
    </location>
</feature>
<dbReference type="STRING" id="1515439.SAMN06265784_105216"/>
<dbReference type="GO" id="GO:1990002">
    <property type="term" value="F:methylglyoxal reductase (NADPH) (acetol producing) activity"/>
    <property type="evidence" value="ECO:0007669"/>
    <property type="project" value="TreeGrafter"/>
</dbReference>
<gene>
    <name evidence="8" type="ORF">SAMN06265784_105216</name>
</gene>
<dbReference type="Pfam" id="PF00248">
    <property type="entry name" value="Aldo_ket_red"/>
    <property type="match status" value="1"/>
</dbReference>
<organism evidence="8 9">
    <name type="scientific">Paraburkholderia susongensis</name>
    <dbReference type="NCBI Taxonomy" id="1515439"/>
    <lineage>
        <taxon>Bacteria</taxon>
        <taxon>Pseudomonadati</taxon>
        <taxon>Pseudomonadota</taxon>
        <taxon>Betaproteobacteria</taxon>
        <taxon>Burkholderiales</taxon>
        <taxon>Burkholderiaceae</taxon>
        <taxon>Paraburkholderia</taxon>
    </lineage>
</organism>
<accession>A0A1X7L828</accession>
<name>A0A1X7L828_9BURK</name>
<evidence type="ECO:0000313" key="9">
    <source>
        <dbReference type="Proteomes" id="UP000193228"/>
    </source>
</evidence>
<protein>
    <submittedName>
        <fullName evidence="8">Aldo/keto reductase</fullName>
    </submittedName>
</protein>
<dbReference type="RefSeq" id="WP_085485216.1">
    <property type="nucleotide sequence ID" value="NZ_FXAT01000005.1"/>
</dbReference>
<keyword evidence="2" id="KW-0521">NADP</keyword>
<comment type="similarity">
    <text evidence="1">Belongs to the aldo/keto reductase family.</text>
</comment>
<dbReference type="Gene3D" id="3.20.20.100">
    <property type="entry name" value="NADP-dependent oxidoreductase domain"/>
    <property type="match status" value="1"/>
</dbReference>
<reference evidence="9" key="1">
    <citation type="submission" date="2017-04" db="EMBL/GenBank/DDBJ databases">
        <authorList>
            <person name="Varghese N."/>
            <person name="Submissions S."/>
        </authorList>
    </citation>
    <scope>NUCLEOTIDE SEQUENCE [LARGE SCALE GENOMIC DNA]</scope>
    <source>
        <strain evidence="9">LMG 29540</strain>
    </source>
</reference>
<evidence type="ECO:0000256" key="3">
    <source>
        <dbReference type="ARBA" id="ARBA00023002"/>
    </source>
</evidence>
<sequence>MQNVVQAGHAAIPTLGYGTYGMSPLEVHRVLPAALRAGFRHIDTAQVYGNEAEVGDCVAASGIPRADVFITTKVWVSNYHPTRFAASVDESLRKLKTDYIDLLLLHWPGSDIPLSEQIGALNAASRSGKVRHIGVSNYNRALMAEAIELSEIPLATNQFEYHPYLNQSLLIESTLNAGLAVTGYCGMAVGQVLSDPVLKEMAARYGKTIAQIVLRWLVQQDGVVALSRTSKIERLPENLAVFDFELQAADMAAIHALARPGSRIVNPPGLAPQWDSTEPRLPD</sequence>
<dbReference type="PROSITE" id="PS00798">
    <property type="entry name" value="ALDOKETO_REDUCTASE_1"/>
    <property type="match status" value="1"/>
</dbReference>
<dbReference type="SUPFAM" id="SSF51430">
    <property type="entry name" value="NAD(P)-linked oxidoreductase"/>
    <property type="match status" value="1"/>
</dbReference>
<keyword evidence="3" id="KW-0560">Oxidoreductase</keyword>
<evidence type="ECO:0000313" key="8">
    <source>
        <dbReference type="EMBL" id="SMG49998.1"/>
    </source>
</evidence>
<evidence type="ECO:0000256" key="6">
    <source>
        <dbReference type="PIRSR" id="PIRSR000097-3"/>
    </source>
</evidence>
<keyword evidence="9" id="KW-1185">Reference proteome</keyword>